<dbReference type="EMBL" id="JAMDGS010000007">
    <property type="protein sequence ID" value="MDD1125195.1"/>
    <property type="molecule type" value="Genomic_DNA"/>
</dbReference>
<evidence type="ECO:0000313" key="1">
    <source>
        <dbReference type="EMBL" id="MDD1125195.1"/>
    </source>
</evidence>
<evidence type="ECO:0000313" key="2">
    <source>
        <dbReference type="Proteomes" id="UP001150531"/>
    </source>
</evidence>
<dbReference type="RefSeq" id="WP_273899951.1">
    <property type="nucleotide sequence ID" value="NZ_JAMDGS010000007.1"/>
</dbReference>
<reference evidence="1" key="1">
    <citation type="submission" date="2022-05" db="EMBL/GenBank/DDBJ databases">
        <title>Novel Pseudomonas spp. Isolated from a Rainbow Trout Aquaculture Facility.</title>
        <authorList>
            <person name="Testerman T."/>
            <person name="Graf J."/>
        </authorList>
    </citation>
    <scope>NUCLEOTIDE SEQUENCE</scope>
    <source>
        <strain evidence="1">ID386</strain>
    </source>
</reference>
<dbReference type="Proteomes" id="UP001150531">
    <property type="component" value="Unassembled WGS sequence"/>
</dbReference>
<protein>
    <submittedName>
        <fullName evidence="1">DUF1566 domain-containing protein</fullName>
    </submittedName>
</protein>
<proteinExistence type="predicted"/>
<keyword evidence="2" id="KW-1185">Reference proteome</keyword>
<organism evidence="1 2">
    <name type="scientific">Pseudomonas aphyarum</name>
    <dbReference type="NCBI Taxonomy" id="2942629"/>
    <lineage>
        <taxon>Bacteria</taxon>
        <taxon>Pseudomonadati</taxon>
        <taxon>Pseudomonadota</taxon>
        <taxon>Gammaproteobacteria</taxon>
        <taxon>Pseudomonadales</taxon>
        <taxon>Pseudomonadaceae</taxon>
        <taxon>Pseudomonas</taxon>
    </lineage>
</organism>
<gene>
    <name evidence="1" type="ORF">M5G18_11415</name>
</gene>
<accession>A0ABT5PN54</accession>
<name>A0ABT5PN54_9PSED</name>
<sequence>MQSNQLATYTHGDLMISGPDEAVVLKLATMAIGAAPNVSATAIPAVGEIWPGEGGVNGGLFPGNGKPYYLIVPTGADAEGEFEWGGYRSELNGAKSHWDGMGNTADLTGADDSHPAAQFCSVFEREGHSDFYLMSRREASFLEITLGDKEVFSKRYHWTSTQFSANGAYSMDFEGGWLGYYAKSDERLVRPVRRRFI</sequence>
<comment type="caution">
    <text evidence="1">The sequence shown here is derived from an EMBL/GenBank/DDBJ whole genome shotgun (WGS) entry which is preliminary data.</text>
</comment>